<protein>
    <recommendedName>
        <fullName evidence="2">Fibronectin type-III domain-containing protein</fullName>
    </recommendedName>
</protein>
<reference evidence="3" key="1">
    <citation type="journal article" date="2016" name="Ticks Tick Borne Dis.">
        <title>De novo assembly and annotation of the salivary gland transcriptome of Rhipicephalus appendiculatus male and female ticks during blood feeding.</title>
        <authorList>
            <person name="de Castro M.H."/>
            <person name="de Klerk D."/>
            <person name="Pienaar R."/>
            <person name="Latif A.A."/>
            <person name="Rees D.J."/>
            <person name="Mans B.J."/>
        </authorList>
    </citation>
    <scope>NUCLEOTIDE SEQUENCE</scope>
    <source>
        <tissue evidence="3">Salivary glands</tissue>
    </source>
</reference>
<dbReference type="Gene3D" id="2.60.40.10">
    <property type="entry name" value="Immunoglobulins"/>
    <property type="match status" value="4"/>
</dbReference>
<feature type="domain" description="Fibronectin type-III" evidence="2">
    <location>
        <begin position="155"/>
        <end position="256"/>
    </location>
</feature>
<dbReference type="InterPro" id="IPR050991">
    <property type="entry name" value="ECM_Regulatory_Proteins"/>
</dbReference>
<evidence type="ECO:0000256" key="1">
    <source>
        <dbReference type="ARBA" id="ARBA00022737"/>
    </source>
</evidence>
<keyword evidence="1" id="KW-0677">Repeat</keyword>
<feature type="domain" description="Fibronectin type-III" evidence="2">
    <location>
        <begin position="50"/>
        <end position="145"/>
    </location>
</feature>
<sequence>NARPNHTSFRQMGPPPFSVLVVPVISVVVIQHDANVTSHSDYVPHSVLPDVTNLSLVSTGNTSFTVSWKRPKDDFDYYRVEVTGNGCDDVGPYRVGSCANGSIVDAHQTQITCDHIEPCTNVTFTIRTYARGPPERASSGVTLDDIFVPGQGPGSPSDVFISRFTSVMSRLNWKQPDEVYGPILGYRITICHRYRSCDVGQETDDCKQYLSSTNDWYWVTTPGTQYCVLVSARARCGAQVLTGRPVAAEVVALFSDLPRVNNLALTSAENRSFTVSWEPPMDKFDYYRVQVTGNSGVVNAGSCANDTIIDKKKLSVTCDDVEDCNNLTFKIRMYMKGPPERGYHPAVLRGIFIPGPVPDPPNNVGIVGISASLSRLQWETPENISDNLRDYTVRICHRKEPCDAEQDLTGCVEHRTSDHWFDFETTEGASYCVQVKANTVCGDRVIAGRPATAEVMAPFLEKKAEK</sequence>
<accession>A0A131ZAS8</accession>
<dbReference type="PANTHER" id="PTHR46708">
    <property type="entry name" value="TENASCIN"/>
    <property type="match status" value="1"/>
</dbReference>
<dbReference type="SUPFAM" id="SSF49265">
    <property type="entry name" value="Fibronectin type III"/>
    <property type="match status" value="2"/>
</dbReference>
<feature type="domain" description="Fibronectin type-III" evidence="2">
    <location>
        <begin position="360"/>
        <end position="458"/>
    </location>
</feature>
<organism evidence="3">
    <name type="scientific">Rhipicephalus appendiculatus</name>
    <name type="common">Brown ear tick</name>
    <dbReference type="NCBI Taxonomy" id="34631"/>
    <lineage>
        <taxon>Eukaryota</taxon>
        <taxon>Metazoa</taxon>
        <taxon>Ecdysozoa</taxon>
        <taxon>Arthropoda</taxon>
        <taxon>Chelicerata</taxon>
        <taxon>Arachnida</taxon>
        <taxon>Acari</taxon>
        <taxon>Parasitiformes</taxon>
        <taxon>Ixodida</taxon>
        <taxon>Ixodoidea</taxon>
        <taxon>Ixodidae</taxon>
        <taxon>Rhipicephalinae</taxon>
        <taxon>Rhipicephalus</taxon>
        <taxon>Rhipicephalus</taxon>
    </lineage>
</organism>
<dbReference type="PANTHER" id="PTHR46708:SF11">
    <property type="entry name" value="RECEPTOR-TYPE TYROSINE-PROTEIN PHOSPHATASE ETA-LIKE"/>
    <property type="match status" value="1"/>
</dbReference>
<evidence type="ECO:0000313" key="3">
    <source>
        <dbReference type="EMBL" id="JAP87576.1"/>
    </source>
</evidence>
<feature type="non-terminal residue" evidence="3">
    <location>
        <position position="1"/>
    </location>
</feature>
<dbReference type="PROSITE" id="PS50853">
    <property type="entry name" value="FN3"/>
    <property type="match status" value="3"/>
</dbReference>
<name>A0A131ZAS8_RHIAP</name>
<dbReference type="CDD" id="cd00063">
    <property type="entry name" value="FN3"/>
    <property type="match status" value="3"/>
</dbReference>
<dbReference type="InterPro" id="IPR003961">
    <property type="entry name" value="FN3_dom"/>
</dbReference>
<dbReference type="EMBL" id="GEDV01000981">
    <property type="protein sequence ID" value="JAP87576.1"/>
    <property type="molecule type" value="Transcribed_RNA"/>
</dbReference>
<dbReference type="Pfam" id="PF00041">
    <property type="entry name" value="fn3"/>
    <property type="match status" value="1"/>
</dbReference>
<dbReference type="AlphaFoldDB" id="A0A131ZAS8"/>
<dbReference type="InterPro" id="IPR036116">
    <property type="entry name" value="FN3_sf"/>
</dbReference>
<evidence type="ECO:0000259" key="2">
    <source>
        <dbReference type="PROSITE" id="PS50853"/>
    </source>
</evidence>
<proteinExistence type="predicted"/>
<dbReference type="InterPro" id="IPR013783">
    <property type="entry name" value="Ig-like_fold"/>
</dbReference>
<dbReference type="SMART" id="SM00060">
    <property type="entry name" value="FN3"/>
    <property type="match status" value="4"/>
</dbReference>